<dbReference type="EMBL" id="VIKU02000001">
    <property type="protein sequence ID" value="NHF58141.1"/>
    <property type="molecule type" value="Genomic_DNA"/>
</dbReference>
<dbReference type="Pfam" id="PF05019">
    <property type="entry name" value="Coq4"/>
    <property type="match status" value="1"/>
</dbReference>
<organism evidence="1 2">
    <name type="scientific">Pelagihabitans pacificus</name>
    <dbReference type="NCBI Taxonomy" id="2696054"/>
    <lineage>
        <taxon>Bacteria</taxon>
        <taxon>Pseudomonadati</taxon>
        <taxon>Bacteroidota</taxon>
        <taxon>Flavobacteriia</taxon>
        <taxon>Flavobacteriales</taxon>
        <taxon>Flavobacteriaceae</taxon>
        <taxon>Pelagihabitans</taxon>
    </lineage>
</organism>
<comment type="caution">
    <text evidence="1">The sequence shown here is derived from an EMBL/GenBank/DDBJ whole genome shotgun (WGS) entry which is preliminary data.</text>
</comment>
<dbReference type="GO" id="GO:0006744">
    <property type="term" value="P:ubiquinone biosynthetic process"/>
    <property type="evidence" value="ECO:0007669"/>
    <property type="project" value="InterPro"/>
</dbReference>
<evidence type="ECO:0008006" key="3">
    <source>
        <dbReference type="Google" id="ProtNLM"/>
    </source>
</evidence>
<evidence type="ECO:0000313" key="1">
    <source>
        <dbReference type="EMBL" id="NHF58141.1"/>
    </source>
</evidence>
<dbReference type="AlphaFoldDB" id="A0A967E956"/>
<evidence type="ECO:0000313" key="2">
    <source>
        <dbReference type="Proteomes" id="UP000707206"/>
    </source>
</evidence>
<sequence length="151" mass="17932">MRALILETLYERSKVPYQKYLKQNEVWNVSLRELLRYPSTSLGFHLACFLLQHSFEMQPKLESHDVYHVLTGTGISVPEEISMQYYLWGNGKRSLYLYAVIVLGTLLYPDEFKRFKSAFRRGRNALTFHQLDFQKLLHQPIDRIKTTFLIQ</sequence>
<reference evidence="1" key="2">
    <citation type="submission" date="2020-03" db="EMBL/GenBank/DDBJ databases">
        <title>Flavobacteriaceae bacterium strain TP-CH-4, a member of the family Flavobacteriaceae isolated from a deep-sea seamount.</title>
        <authorList>
            <person name="Zhang D.-C."/>
        </authorList>
    </citation>
    <scope>NUCLEOTIDE SEQUENCE</scope>
    <source>
        <strain evidence="1">TP-CH-4</strain>
    </source>
</reference>
<dbReference type="InterPro" id="IPR007715">
    <property type="entry name" value="Coq4"/>
</dbReference>
<reference evidence="1" key="1">
    <citation type="submission" date="2019-07" db="EMBL/GenBank/DDBJ databases">
        <authorList>
            <person name="De-Chao Zhang Q."/>
        </authorList>
    </citation>
    <scope>NUCLEOTIDE SEQUENCE</scope>
    <source>
        <strain evidence="1">TP-CH-4</strain>
    </source>
</reference>
<accession>A0A967E956</accession>
<dbReference type="RefSeq" id="WP_152572646.1">
    <property type="nucleotide sequence ID" value="NZ_VIKU02000001.1"/>
</dbReference>
<keyword evidence="2" id="KW-1185">Reference proteome</keyword>
<dbReference type="Proteomes" id="UP000707206">
    <property type="component" value="Unassembled WGS sequence"/>
</dbReference>
<protein>
    <recommendedName>
        <fullName evidence="3">Ubiquinone biosynthesis protein COQ4</fullName>
    </recommendedName>
</protein>
<gene>
    <name evidence="1" type="ORF">FK220_002230</name>
</gene>
<proteinExistence type="predicted"/>
<name>A0A967E956_9FLAO</name>